<keyword evidence="6" id="KW-0029">Amino-acid transport</keyword>
<evidence type="ECO:0000256" key="4">
    <source>
        <dbReference type="ARBA" id="ARBA00022692"/>
    </source>
</evidence>
<feature type="transmembrane region" description="Helical" evidence="11">
    <location>
        <begin position="377"/>
        <end position="398"/>
    </location>
</feature>
<evidence type="ECO:0000313" key="13">
    <source>
        <dbReference type="EMBL" id="KAJ8764015.1"/>
    </source>
</evidence>
<feature type="transmembrane region" description="Helical" evidence="11">
    <location>
        <begin position="69"/>
        <end position="88"/>
    </location>
</feature>
<dbReference type="AlphaFoldDB" id="A0AAV8TCK0"/>
<organism evidence="13 14">
    <name type="scientific">Erythroxylum novogranatense</name>
    <dbReference type="NCBI Taxonomy" id="1862640"/>
    <lineage>
        <taxon>Eukaryota</taxon>
        <taxon>Viridiplantae</taxon>
        <taxon>Streptophyta</taxon>
        <taxon>Embryophyta</taxon>
        <taxon>Tracheophyta</taxon>
        <taxon>Spermatophyta</taxon>
        <taxon>Magnoliopsida</taxon>
        <taxon>eudicotyledons</taxon>
        <taxon>Gunneridae</taxon>
        <taxon>Pentapetalae</taxon>
        <taxon>rosids</taxon>
        <taxon>fabids</taxon>
        <taxon>Malpighiales</taxon>
        <taxon>Erythroxylaceae</taxon>
        <taxon>Erythroxylum</taxon>
    </lineage>
</organism>
<dbReference type="InterPro" id="IPR013057">
    <property type="entry name" value="AA_transpt_TM"/>
</dbReference>
<feature type="transmembrane region" description="Helical" evidence="11">
    <location>
        <begin position="336"/>
        <end position="356"/>
    </location>
</feature>
<keyword evidence="3" id="KW-0813">Transport</keyword>
<dbReference type="PANTHER" id="PTHR48017">
    <property type="entry name" value="OS05G0424000 PROTEIN-RELATED"/>
    <property type="match status" value="1"/>
</dbReference>
<dbReference type="Proteomes" id="UP001159364">
    <property type="component" value="Linkage Group LG05"/>
</dbReference>
<keyword evidence="7 11" id="KW-1133">Transmembrane helix</keyword>
<comment type="function">
    <text evidence="10">Carrier protein involved in proton-driven auxin influx. Mediates the formation of auxin gradient from developing leaves (site of auxin biosynthesis) to tips by contributing to the loading of auxin in vascular tissues and facilitating acropetal (base to tip) auxin transport within inner tissues of the root apex, and basipetal (tip to base) auxin transport within outer tissues of the root apex. May be involved in lateral roots and nodules formation.</text>
</comment>
<proteinExistence type="inferred from homology"/>
<feature type="transmembrane region" description="Helical" evidence="11">
    <location>
        <begin position="439"/>
        <end position="464"/>
    </location>
</feature>
<accession>A0AAV8TCK0</accession>
<sequence>MHINEAEESLPFMLQEQNETANTNQLPIVMEGADRDGVGVGNSRPIKVFDDKKLGIEIPETAHQISTDSWVQVCVVLTTGINSAYILGYSGTIMVPLSWVAGTVGLIVATIFSLYASTLTAKIHEHGGKRHIRYRDLAGYFYGRKGYTLLWTLQYINLFMFNVGYIILGGSALKAAYGLFRDDHVLKLPYCIAVAGFVCFMFAILVPHLSALRVWLGVSTVLTVIYTIVALVYSIKDGVKAPARDYSFQGTTINRIFTTVGAIANLFFPFNTGMIPEIQATIKEPVVGNMLKALYVQFTVGVIPLFAVTLAGYWAYGSSTSTYLLSSTSGPVWLKAIANISAFLQAIIAFHIFASPSYEYLDTKYGIEGSALAIRNLLFRVAVRGGYLVISTLVPAILPFLGDFMSLTGALCTFPVTFIIPNHLYLLAKKNKLTTLQKLWHWLNIWCFGLMSIAAAIAAVRLIVVDSRSYHAFADL</sequence>
<feature type="transmembrane region" description="Helical" evidence="11">
    <location>
        <begin position="214"/>
        <end position="235"/>
    </location>
</feature>
<evidence type="ECO:0000256" key="9">
    <source>
        <dbReference type="ARBA" id="ARBA00023294"/>
    </source>
</evidence>
<comment type="similarity">
    <text evidence="2">Belongs to the amino acid/polyamine transporter 2 family. Amino acid/auxin permease (AAAP) (TC 2.A.18.1) subfamily.</text>
</comment>
<dbReference type="GO" id="GO:0006865">
    <property type="term" value="P:amino acid transport"/>
    <property type="evidence" value="ECO:0007669"/>
    <property type="project" value="UniProtKB-KW"/>
</dbReference>
<evidence type="ECO:0000256" key="1">
    <source>
        <dbReference type="ARBA" id="ARBA00004127"/>
    </source>
</evidence>
<feature type="transmembrane region" description="Helical" evidence="11">
    <location>
        <begin position="95"/>
        <end position="116"/>
    </location>
</feature>
<dbReference type="Pfam" id="PF01490">
    <property type="entry name" value="Aa_trans"/>
    <property type="match status" value="1"/>
</dbReference>
<evidence type="ECO:0000256" key="3">
    <source>
        <dbReference type="ARBA" id="ARBA00022448"/>
    </source>
</evidence>
<evidence type="ECO:0000256" key="6">
    <source>
        <dbReference type="ARBA" id="ARBA00022970"/>
    </source>
</evidence>
<feature type="transmembrane region" description="Helical" evidence="11">
    <location>
        <begin position="293"/>
        <end position="316"/>
    </location>
</feature>
<protein>
    <recommendedName>
        <fullName evidence="12">Amino acid transporter transmembrane domain-containing protein</fullName>
    </recommendedName>
</protein>
<evidence type="ECO:0000256" key="7">
    <source>
        <dbReference type="ARBA" id="ARBA00022989"/>
    </source>
</evidence>
<evidence type="ECO:0000256" key="10">
    <source>
        <dbReference type="ARBA" id="ARBA00045588"/>
    </source>
</evidence>
<name>A0AAV8TCK0_9ROSI</name>
<keyword evidence="5" id="KW-0769">Symport</keyword>
<reference evidence="13 14" key="1">
    <citation type="submission" date="2021-09" db="EMBL/GenBank/DDBJ databases">
        <title>Genomic insights and catalytic innovation underlie evolution of tropane alkaloids biosynthesis.</title>
        <authorList>
            <person name="Wang Y.-J."/>
            <person name="Tian T."/>
            <person name="Huang J.-P."/>
            <person name="Huang S.-X."/>
        </authorList>
    </citation>
    <scope>NUCLEOTIDE SEQUENCE [LARGE SCALE GENOMIC DNA]</scope>
    <source>
        <strain evidence="13">KIB-2018</strain>
        <tissue evidence="13">Leaf</tissue>
    </source>
</reference>
<keyword evidence="4 11" id="KW-0812">Transmembrane</keyword>
<feature type="transmembrane region" description="Helical" evidence="11">
    <location>
        <begin position="404"/>
        <end position="427"/>
    </location>
</feature>
<feature type="transmembrane region" description="Helical" evidence="11">
    <location>
        <begin position="155"/>
        <end position="176"/>
    </location>
</feature>
<evidence type="ECO:0000256" key="5">
    <source>
        <dbReference type="ARBA" id="ARBA00022847"/>
    </source>
</evidence>
<dbReference type="EMBL" id="JAIWQS010000005">
    <property type="protein sequence ID" value="KAJ8764015.1"/>
    <property type="molecule type" value="Genomic_DNA"/>
</dbReference>
<dbReference type="GO" id="GO:0015293">
    <property type="term" value="F:symporter activity"/>
    <property type="evidence" value="ECO:0007669"/>
    <property type="project" value="UniProtKB-KW"/>
</dbReference>
<feature type="transmembrane region" description="Helical" evidence="11">
    <location>
        <begin position="188"/>
        <end position="208"/>
    </location>
</feature>
<comment type="caution">
    <text evidence="13">The sequence shown here is derived from an EMBL/GenBank/DDBJ whole genome shotgun (WGS) entry which is preliminary data.</text>
</comment>
<dbReference type="GO" id="GO:0009734">
    <property type="term" value="P:auxin-activated signaling pathway"/>
    <property type="evidence" value="ECO:0007669"/>
    <property type="project" value="UniProtKB-KW"/>
</dbReference>
<evidence type="ECO:0000256" key="11">
    <source>
        <dbReference type="SAM" id="Phobius"/>
    </source>
</evidence>
<evidence type="ECO:0000259" key="12">
    <source>
        <dbReference type="Pfam" id="PF01490"/>
    </source>
</evidence>
<keyword evidence="9" id="KW-0927">Auxin signaling pathway</keyword>
<comment type="subcellular location">
    <subcellularLocation>
        <location evidence="1">Endomembrane system</location>
        <topology evidence="1">Multi-pass membrane protein</topology>
    </subcellularLocation>
</comment>
<evidence type="ECO:0000256" key="2">
    <source>
        <dbReference type="ARBA" id="ARBA00005590"/>
    </source>
</evidence>
<gene>
    <name evidence="13" type="ORF">K2173_004895</name>
</gene>
<evidence type="ECO:0000313" key="14">
    <source>
        <dbReference type="Proteomes" id="UP001159364"/>
    </source>
</evidence>
<dbReference type="GO" id="GO:0012505">
    <property type="term" value="C:endomembrane system"/>
    <property type="evidence" value="ECO:0007669"/>
    <property type="project" value="UniProtKB-SubCell"/>
</dbReference>
<keyword evidence="8 11" id="KW-0472">Membrane</keyword>
<evidence type="ECO:0000256" key="8">
    <source>
        <dbReference type="ARBA" id="ARBA00023136"/>
    </source>
</evidence>
<keyword evidence="14" id="KW-1185">Reference proteome</keyword>
<feature type="domain" description="Amino acid transporter transmembrane" evidence="12">
    <location>
        <begin position="67"/>
        <end position="460"/>
    </location>
</feature>